<dbReference type="AlphaFoldDB" id="A0AAV1QWS6"/>
<gene>
    <name evidence="1" type="ORF">DCAF_LOCUS2087</name>
</gene>
<evidence type="ECO:0000313" key="2">
    <source>
        <dbReference type="Proteomes" id="UP001314170"/>
    </source>
</evidence>
<organism evidence="1 2">
    <name type="scientific">Dovyalis caffra</name>
    <dbReference type="NCBI Taxonomy" id="77055"/>
    <lineage>
        <taxon>Eukaryota</taxon>
        <taxon>Viridiplantae</taxon>
        <taxon>Streptophyta</taxon>
        <taxon>Embryophyta</taxon>
        <taxon>Tracheophyta</taxon>
        <taxon>Spermatophyta</taxon>
        <taxon>Magnoliopsida</taxon>
        <taxon>eudicotyledons</taxon>
        <taxon>Gunneridae</taxon>
        <taxon>Pentapetalae</taxon>
        <taxon>rosids</taxon>
        <taxon>fabids</taxon>
        <taxon>Malpighiales</taxon>
        <taxon>Salicaceae</taxon>
        <taxon>Flacourtieae</taxon>
        <taxon>Dovyalis</taxon>
    </lineage>
</organism>
<reference evidence="1 2" key="1">
    <citation type="submission" date="2024-01" db="EMBL/GenBank/DDBJ databases">
        <authorList>
            <person name="Waweru B."/>
        </authorList>
    </citation>
    <scope>NUCLEOTIDE SEQUENCE [LARGE SCALE GENOMIC DNA]</scope>
</reference>
<accession>A0AAV1QWS6</accession>
<proteinExistence type="predicted"/>
<sequence>MESIYGYGGSSNIYDGNTKVMSMKALMGDVDGREKSNHAVVPDNNRGDELLAIASNAAPRSGSVALRSGHATLPT</sequence>
<evidence type="ECO:0000313" key="1">
    <source>
        <dbReference type="EMBL" id="CAK7324441.1"/>
    </source>
</evidence>
<name>A0AAV1QWS6_9ROSI</name>
<dbReference type="EMBL" id="CAWUPB010000351">
    <property type="protein sequence ID" value="CAK7324441.1"/>
    <property type="molecule type" value="Genomic_DNA"/>
</dbReference>
<protein>
    <submittedName>
        <fullName evidence="1">Uncharacterized protein</fullName>
    </submittedName>
</protein>
<keyword evidence="2" id="KW-1185">Reference proteome</keyword>
<dbReference type="Proteomes" id="UP001314170">
    <property type="component" value="Unassembled WGS sequence"/>
</dbReference>
<comment type="caution">
    <text evidence="1">The sequence shown here is derived from an EMBL/GenBank/DDBJ whole genome shotgun (WGS) entry which is preliminary data.</text>
</comment>